<evidence type="ECO:0000256" key="1">
    <source>
        <dbReference type="SAM" id="Phobius"/>
    </source>
</evidence>
<keyword evidence="4" id="KW-1185">Reference proteome</keyword>
<dbReference type="AlphaFoldDB" id="A0A0P1B7L1"/>
<keyword evidence="1" id="KW-0812">Transmembrane</keyword>
<keyword evidence="1" id="KW-0472">Membrane</keyword>
<dbReference type="EMBL" id="CCYD01003101">
    <property type="protein sequence ID" value="CEG49846.1"/>
    <property type="molecule type" value="Genomic_DNA"/>
</dbReference>
<protein>
    <recommendedName>
        <fullName evidence="5">Transmembrane protein</fullName>
    </recommendedName>
</protein>
<dbReference type="RefSeq" id="XP_024586215.1">
    <property type="nucleotide sequence ID" value="XM_024721080.1"/>
</dbReference>
<keyword evidence="2" id="KW-0732">Signal</keyword>
<proteinExistence type="predicted"/>
<reference evidence="4" key="1">
    <citation type="submission" date="2014-09" db="EMBL/GenBank/DDBJ databases">
        <authorList>
            <person name="Sharma Rahul"/>
            <person name="Thines Marco"/>
        </authorList>
    </citation>
    <scope>NUCLEOTIDE SEQUENCE [LARGE SCALE GENOMIC DNA]</scope>
</reference>
<feature type="transmembrane region" description="Helical" evidence="1">
    <location>
        <begin position="122"/>
        <end position="145"/>
    </location>
</feature>
<sequence>MSVCTLLFFSLLRRQWLHFGEDPESYASLKRVYIAGEGSTDSKSWEQFCADGYFEVNVPGINRTVALVNMQDGAVLCHKHTGELIPTLMIWLLAVALSCGLSGTFLAAYLQLGNPTKKMIFWIGMMPGMLLFATGVLGSASLLLWQRHYIRFDNGDCFSGAGQEFVLYQMSNKP</sequence>
<feature type="signal peptide" evidence="2">
    <location>
        <begin position="1"/>
        <end position="20"/>
    </location>
</feature>
<organism evidence="3 4">
    <name type="scientific">Plasmopara halstedii</name>
    <name type="common">Downy mildew of sunflower</name>
    <dbReference type="NCBI Taxonomy" id="4781"/>
    <lineage>
        <taxon>Eukaryota</taxon>
        <taxon>Sar</taxon>
        <taxon>Stramenopiles</taxon>
        <taxon>Oomycota</taxon>
        <taxon>Peronosporomycetes</taxon>
        <taxon>Peronosporales</taxon>
        <taxon>Peronosporaceae</taxon>
        <taxon>Plasmopara</taxon>
    </lineage>
</organism>
<evidence type="ECO:0000256" key="2">
    <source>
        <dbReference type="SAM" id="SignalP"/>
    </source>
</evidence>
<dbReference type="OMA" id="VPWAGET"/>
<accession>A0A0P1B7L1</accession>
<feature type="transmembrane region" description="Helical" evidence="1">
    <location>
        <begin position="88"/>
        <end position="110"/>
    </location>
</feature>
<feature type="chain" id="PRO_5006059256" description="Transmembrane protein" evidence="2">
    <location>
        <begin position="21"/>
        <end position="174"/>
    </location>
</feature>
<dbReference type="Proteomes" id="UP000054928">
    <property type="component" value="Unassembled WGS sequence"/>
</dbReference>
<evidence type="ECO:0008006" key="5">
    <source>
        <dbReference type="Google" id="ProtNLM"/>
    </source>
</evidence>
<evidence type="ECO:0000313" key="3">
    <source>
        <dbReference type="EMBL" id="CEG49846.1"/>
    </source>
</evidence>
<name>A0A0P1B7L1_PLAHL</name>
<evidence type="ECO:0000313" key="4">
    <source>
        <dbReference type="Proteomes" id="UP000054928"/>
    </source>
</evidence>
<keyword evidence="1" id="KW-1133">Transmembrane helix</keyword>
<dbReference type="GeneID" id="36402642"/>
<dbReference type="OrthoDB" id="163552at2759"/>